<evidence type="ECO:0000256" key="1">
    <source>
        <dbReference type="SAM" id="MobiDB-lite"/>
    </source>
</evidence>
<gene>
    <name evidence="2" type="ORF">WG929_11975</name>
</gene>
<organism evidence="2 3">
    <name type="scientific">Oceanobacter antarcticus</name>
    <dbReference type="NCBI Taxonomy" id="3133425"/>
    <lineage>
        <taxon>Bacteria</taxon>
        <taxon>Pseudomonadati</taxon>
        <taxon>Pseudomonadota</taxon>
        <taxon>Gammaproteobacteria</taxon>
        <taxon>Oceanospirillales</taxon>
        <taxon>Oceanospirillaceae</taxon>
        <taxon>Oceanobacter</taxon>
    </lineage>
</organism>
<reference evidence="2 3" key="1">
    <citation type="submission" date="2024-03" db="EMBL/GenBank/DDBJ databases">
        <title>High-quality draft genome sequence of Oceanobacter sp. wDCs-4.</title>
        <authorList>
            <person name="Dong C."/>
        </authorList>
    </citation>
    <scope>NUCLEOTIDE SEQUENCE [LARGE SCALE GENOMIC DNA]</scope>
    <source>
        <strain evidence="3">wDCs-4</strain>
    </source>
</reference>
<comment type="caution">
    <text evidence="2">The sequence shown here is derived from an EMBL/GenBank/DDBJ whole genome shotgun (WGS) entry which is preliminary data.</text>
</comment>
<keyword evidence="3" id="KW-1185">Reference proteome</keyword>
<evidence type="ECO:0000313" key="3">
    <source>
        <dbReference type="Proteomes" id="UP001620597"/>
    </source>
</evidence>
<accession>A0ABW8NJI5</accession>
<proteinExistence type="predicted"/>
<dbReference type="RefSeq" id="WP_416206216.1">
    <property type="nucleotide sequence ID" value="NZ_JBBKTX010000014.1"/>
</dbReference>
<feature type="compositionally biased region" description="Basic and acidic residues" evidence="1">
    <location>
        <begin position="73"/>
        <end position="84"/>
    </location>
</feature>
<evidence type="ECO:0000313" key="2">
    <source>
        <dbReference type="EMBL" id="MFK4753131.1"/>
    </source>
</evidence>
<name>A0ABW8NJI5_9GAMM</name>
<protein>
    <submittedName>
        <fullName evidence="2">Uncharacterized protein</fullName>
    </submittedName>
</protein>
<sequence>MTVTRAELDALRASLAKPELQLTFTPDNGIATQVHTELFQKQQSHLKQGEHSLRQAQESLRNELKKLRSNAPNRDELKAADHTHVFNHKL</sequence>
<feature type="region of interest" description="Disordered" evidence="1">
    <location>
        <begin position="68"/>
        <end position="90"/>
    </location>
</feature>
<dbReference type="Proteomes" id="UP001620597">
    <property type="component" value="Unassembled WGS sequence"/>
</dbReference>
<dbReference type="EMBL" id="JBBKTX010000014">
    <property type="protein sequence ID" value="MFK4753131.1"/>
    <property type="molecule type" value="Genomic_DNA"/>
</dbReference>